<keyword evidence="7 8" id="KW-0472">Membrane</keyword>
<organism evidence="9 10">
    <name type="scientific">Nicrophorus vespilloides</name>
    <name type="common">Boreal carrion beetle</name>
    <dbReference type="NCBI Taxonomy" id="110193"/>
    <lineage>
        <taxon>Eukaryota</taxon>
        <taxon>Metazoa</taxon>
        <taxon>Ecdysozoa</taxon>
        <taxon>Arthropoda</taxon>
        <taxon>Hexapoda</taxon>
        <taxon>Insecta</taxon>
        <taxon>Pterygota</taxon>
        <taxon>Neoptera</taxon>
        <taxon>Endopterygota</taxon>
        <taxon>Coleoptera</taxon>
        <taxon>Polyphaga</taxon>
        <taxon>Staphyliniformia</taxon>
        <taxon>Silphidae</taxon>
        <taxon>Nicrophorinae</taxon>
        <taxon>Nicrophorus</taxon>
    </lineage>
</organism>
<dbReference type="Gene3D" id="3.40.50.2000">
    <property type="entry name" value="Glycogen Phosphorylase B"/>
    <property type="match status" value="1"/>
</dbReference>
<sequence>MEGNLALESGILAILLVLVRIFFLVHKVTTGHTKVWHKKRVNAAKTLVCIGSGGHTTEMLCLMASLDFLKYSPRHYVMARTDETSYLKVVAFENEKTKDAKDYFIRTIPRSRAVNQSYFSSIFTTIYSILYCIPMMLRLRPDLILCNGPGTCIPICFIAFLLKAAFICDTKIVFVESFCRTQTFSLSGNILIYIADNILVQWPPLKRKLKRADYIGQLL</sequence>
<dbReference type="PANTHER" id="PTHR12154:SF4">
    <property type="entry name" value="UDP-N-ACETYLGLUCOSAMINE TRANSFERASE SUBUNIT ALG14 HOMOLOG"/>
    <property type="match status" value="1"/>
</dbReference>
<evidence type="ECO:0000256" key="3">
    <source>
        <dbReference type="ARBA" id="ARBA00017467"/>
    </source>
</evidence>
<proteinExistence type="inferred from homology"/>
<accession>A0ABM1N332</accession>
<evidence type="ECO:0000256" key="7">
    <source>
        <dbReference type="ARBA" id="ARBA00023136"/>
    </source>
</evidence>
<evidence type="ECO:0000256" key="8">
    <source>
        <dbReference type="SAM" id="Phobius"/>
    </source>
</evidence>
<protein>
    <recommendedName>
        <fullName evidence="3">UDP-N-acetylglucosamine transferase subunit ALG14</fullName>
    </recommendedName>
</protein>
<evidence type="ECO:0000256" key="4">
    <source>
        <dbReference type="ARBA" id="ARBA00022692"/>
    </source>
</evidence>
<gene>
    <name evidence="10" type="primary">LOC108566048</name>
</gene>
<keyword evidence="4 8" id="KW-0812">Transmembrane</keyword>
<dbReference type="Proteomes" id="UP000695000">
    <property type="component" value="Unplaced"/>
</dbReference>
<dbReference type="Pfam" id="PF08660">
    <property type="entry name" value="Alg14"/>
    <property type="match status" value="1"/>
</dbReference>
<comment type="similarity">
    <text evidence="2">Belongs to the ALG14 family.</text>
</comment>
<feature type="transmembrane region" description="Helical" evidence="8">
    <location>
        <begin position="6"/>
        <end position="25"/>
    </location>
</feature>
<feature type="transmembrane region" description="Helical" evidence="8">
    <location>
        <begin position="118"/>
        <end position="137"/>
    </location>
</feature>
<keyword evidence="9" id="KW-1185">Reference proteome</keyword>
<keyword evidence="6 8" id="KW-1133">Transmembrane helix</keyword>
<keyword evidence="5" id="KW-0256">Endoplasmic reticulum</keyword>
<evidence type="ECO:0000256" key="2">
    <source>
        <dbReference type="ARBA" id="ARBA00009731"/>
    </source>
</evidence>
<name>A0ABM1N332_NICVS</name>
<dbReference type="InterPro" id="IPR013969">
    <property type="entry name" value="Oligosacch_biosynth_Alg14"/>
</dbReference>
<evidence type="ECO:0000313" key="9">
    <source>
        <dbReference type="Proteomes" id="UP000695000"/>
    </source>
</evidence>
<comment type="subcellular location">
    <subcellularLocation>
        <location evidence="1">Endoplasmic reticulum membrane</location>
        <topology evidence="1">Single-pass membrane protein</topology>
    </subcellularLocation>
</comment>
<dbReference type="GeneID" id="108566048"/>
<evidence type="ECO:0000313" key="10">
    <source>
        <dbReference type="RefSeq" id="XP_017781232.1"/>
    </source>
</evidence>
<reference evidence="10" key="1">
    <citation type="submission" date="2025-08" db="UniProtKB">
        <authorList>
            <consortium name="RefSeq"/>
        </authorList>
    </citation>
    <scope>IDENTIFICATION</scope>
    <source>
        <tissue evidence="10">Whole Larva</tissue>
    </source>
</reference>
<dbReference type="PANTHER" id="PTHR12154">
    <property type="entry name" value="GLYCOSYL TRANSFERASE-RELATED"/>
    <property type="match status" value="1"/>
</dbReference>
<dbReference type="RefSeq" id="XP_017781232.1">
    <property type="nucleotide sequence ID" value="XM_017925743.1"/>
</dbReference>
<feature type="transmembrane region" description="Helical" evidence="8">
    <location>
        <begin position="144"/>
        <end position="166"/>
    </location>
</feature>
<evidence type="ECO:0000256" key="6">
    <source>
        <dbReference type="ARBA" id="ARBA00022989"/>
    </source>
</evidence>
<keyword evidence="10" id="KW-0808">Transferase</keyword>
<dbReference type="GO" id="GO:0016740">
    <property type="term" value="F:transferase activity"/>
    <property type="evidence" value="ECO:0007669"/>
    <property type="project" value="UniProtKB-KW"/>
</dbReference>
<evidence type="ECO:0000256" key="5">
    <source>
        <dbReference type="ARBA" id="ARBA00022824"/>
    </source>
</evidence>
<evidence type="ECO:0000256" key="1">
    <source>
        <dbReference type="ARBA" id="ARBA00004389"/>
    </source>
</evidence>